<sequence length="305" mass="33130">MAKIYNSMLELVGNTPIVRVSNIDTNENEIFLKLEYFNPLSSVKDRAALGMIEDAIERGVIKENTVIVEATSGNTGIGLAFICALKNIPIVIFMPESASVERRKIMKGLGAKVVLTDKVKGMKGAIEEAQKLVNENSDYIMLNQFENPANPDIHSKTTAREIIETLNNLDYFVAGIGTGGTFTGAGRVLKKHYNNLTLVAVEPEKSAVISGKNPSPHKIQGIGAGFIPKNLDTSLIDKVITVTEEEAFKNASLLLKREGVFCGISGGANFSAALELSKQVRGKKILCIIPDTGERYLSVKDFLQD</sequence>
<evidence type="ECO:0000256" key="5">
    <source>
        <dbReference type="ARBA" id="ARBA00022679"/>
    </source>
</evidence>
<evidence type="ECO:0000256" key="8">
    <source>
        <dbReference type="ARBA" id="ARBA00047931"/>
    </source>
</evidence>
<dbReference type="InterPro" id="IPR050214">
    <property type="entry name" value="Cys_Synth/Cystath_Beta-Synth"/>
</dbReference>
<dbReference type="Pfam" id="PF00291">
    <property type="entry name" value="PALP"/>
    <property type="match status" value="1"/>
</dbReference>
<keyword evidence="4" id="KW-0028">Amino-acid biosynthesis</keyword>
<evidence type="ECO:0000256" key="6">
    <source>
        <dbReference type="ARBA" id="ARBA00022898"/>
    </source>
</evidence>
<keyword evidence="13" id="KW-1185">Reference proteome</keyword>
<dbReference type="InterPro" id="IPR005856">
    <property type="entry name" value="Cys_synth"/>
</dbReference>
<keyword evidence="7" id="KW-0198">Cysteine biosynthesis</keyword>
<organism evidence="12 13">
    <name type="scientific">Thermotomaculum hydrothermale</name>
    <dbReference type="NCBI Taxonomy" id="981385"/>
    <lineage>
        <taxon>Bacteria</taxon>
        <taxon>Pseudomonadati</taxon>
        <taxon>Acidobacteriota</taxon>
        <taxon>Holophagae</taxon>
        <taxon>Thermotomaculales</taxon>
        <taxon>Thermotomaculaceae</taxon>
        <taxon>Thermotomaculum</taxon>
    </lineage>
</organism>
<comment type="catalytic activity">
    <reaction evidence="8">
        <text>O-acetyl-L-serine + hydrogen sulfide = L-cysteine + acetate</text>
        <dbReference type="Rhea" id="RHEA:14829"/>
        <dbReference type="ChEBI" id="CHEBI:29919"/>
        <dbReference type="ChEBI" id="CHEBI:30089"/>
        <dbReference type="ChEBI" id="CHEBI:35235"/>
        <dbReference type="ChEBI" id="CHEBI:58340"/>
        <dbReference type="EC" id="2.5.1.47"/>
    </reaction>
</comment>
<dbReference type="AlphaFoldDB" id="A0A7R6PV74"/>
<dbReference type="GO" id="GO:0006535">
    <property type="term" value="P:cysteine biosynthetic process from serine"/>
    <property type="evidence" value="ECO:0007669"/>
    <property type="project" value="InterPro"/>
</dbReference>
<dbReference type="EC" id="2.5.1.47" evidence="3"/>
<feature type="binding site" evidence="9">
    <location>
        <position position="74"/>
    </location>
    <ligand>
        <name>pyridoxal 5'-phosphate</name>
        <dbReference type="ChEBI" id="CHEBI:597326"/>
    </ligand>
</feature>
<dbReference type="NCBIfam" id="TIGR01139">
    <property type="entry name" value="cysK"/>
    <property type="match status" value="1"/>
</dbReference>
<accession>A0A7R6PV74</accession>
<dbReference type="InterPro" id="IPR036052">
    <property type="entry name" value="TrpB-like_PALP_sf"/>
</dbReference>
<comment type="cofactor">
    <cofactor evidence="1 9">
        <name>pyridoxal 5'-phosphate</name>
        <dbReference type="ChEBI" id="CHEBI:597326"/>
    </cofactor>
</comment>
<dbReference type="GO" id="GO:0004124">
    <property type="term" value="F:cysteine synthase activity"/>
    <property type="evidence" value="ECO:0007669"/>
    <property type="project" value="UniProtKB-EC"/>
</dbReference>
<name>A0A7R6PV74_9BACT</name>
<evidence type="ECO:0000256" key="1">
    <source>
        <dbReference type="ARBA" id="ARBA00001933"/>
    </source>
</evidence>
<comment type="similarity">
    <text evidence="2">Belongs to the cysteine synthase/cystathionine beta-synthase family.</text>
</comment>
<dbReference type="CDD" id="cd01561">
    <property type="entry name" value="CBS_like"/>
    <property type="match status" value="1"/>
</dbReference>
<evidence type="ECO:0000259" key="11">
    <source>
        <dbReference type="Pfam" id="PF00291"/>
    </source>
</evidence>
<dbReference type="EMBL" id="AP017470">
    <property type="protein sequence ID" value="BBB33312.1"/>
    <property type="molecule type" value="Genomic_DNA"/>
</dbReference>
<evidence type="ECO:0000256" key="7">
    <source>
        <dbReference type="ARBA" id="ARBA00023192"/>
    </source>
</evidence>
<dbReference type="Proteomes" id="UP000595564">
    <property type="component" value="Chromosome"/>
</dbReference>
<dbReference type="NCBIfam" id="TIGR01136">
    <property type="entry name" value="cysKM"/>
    <property type="match status" value="1"/>
</dbReference>
<feature type="binding site" evidence="9">
    <location>
        <position position="265"/>
    </location>
    <ligand>
        <name>pyridoxal 5'-phosphate</name>
        <dbReference type="ChEBI" id="CHEBI:597326"/>
    </ligand>
</feature>
<protein>
    <recommendedName>
        <fullName evidence="3">cysteine synthase</fullName>
        <ecNumber evidence="3">2.5.1.47</ecNumber>
    </recommendedName>
</protein>
<evidence type="ECO:0000313" key="12">
    <source>
        <dbReference type="EMBL" id="BBB33312.1"/>
    </source>
</evidence>
<dbReference type="Gene3D" id="3.40.50.1100">
    <property type="match status" value="2"/>
</dbReference>
<proteinExistence type="inferred from homology"/>
<gene>
    <name evidence="12" type="ORF">TTHT_1855</name>
</gene>
<dbReference type="InterPro" id="IPR001926">
    <property type="entry name" value="TrpB-like_PALP"/>
</dbReference>
<dbReference type="FunFam" id="3.40.50.1100:FF:000006">
    <property type="entry name" value="Cysteine synthase"/>
    <property type="match status" value="1"/>
</dbReference>
<feature type="binding site" evidence="9">
    <location>
        <begin position="177"/>
        <end position="181"/>
    </location>
    <ligand>
        <name>pyridoxal 5'-phosphate</name>
        <dbReference type="ChEBI" id="CHEBI:597326"/>
    </ligand>
</feature>
<evidence type="ECO:0000256" key="3">
    <source>
        <dbReference type="ARBA" id="ARBA00012681"/>
    </source>
</evidence>
<evidence type="ECO:0000256" key="9">
    <source>
        <dbReference type="PIRSR" id="PIRSR605856-50"/>
    </source>
</evidence>
<reference evidence="12" key="2">
    <citation type="submission" date="2016-05" db="EMBL/GenBank/DDBJ databases">
        <title>Complete genome sequence of Thermotomaculum hydrothermale AC55.</title>
        <authorList>
            <person name="Takaki Y."/>
            <person name="Izumi H."/>
            <person name="Nunoura T."/>
            <person name="Takai K."/>
            <person name="Nakagawa S."/>
        </authorList>
    </citation>
    <scope>NUCLEOTIDE SEQUENCE</scope>
    <source>
        <strain evidence="12">AC55</strain>
    </source>
</reference>
<dbReference type="RefSeq" id="WP_201327619.1">
    <property type="nucleotide sequence ID" value="NZ_AP017470.1"/>
</dbReference>
<evidence type="ECO:0000256" key="4">
    <source>
        <dbReference type="ARBA" id="ARBA00022605"/>
    </source>
</evidence>
<evidence type="ECO:0000313" key="13">
    <source>
        <dbReference type="Proteomes" id="UP000595564"/>
    </source>
</evidence>
<evidence type="ECO:0000256" key="10">
    <source>
        <dbReference type="PIRSR" id="PIRSR605856-51"/>
    </source>
</evidence>
<dbReference type="KEGG" id="thyd:TTHT_1855"/>
<reference evidence="12" key="1">
    <citation type="journal article" date="2012" name="Extremophiles">
        <title>Thermotomaculum hydrothermale gen. nov., sp. nov., a novel heterotrophic thermophile within the phylum Acidobacteria from a deep-sea hydrothermal vent chimney in the Southern Okinawa Trough.</title>
        <authorList>
            <person name="Izumi H."/>
            <person name="Nunoura T."/>
            <person name="Miyazaki M."/>
            <person name="Mino S."/>
            <person name="Toki T."/>
            <person name="Takai K."/>
            <person name="Sako Y."/>
            <person name="Sawabe T."/>
            <person name="Nakagawa S."/>
        </authorList>
    </citation>
    <scope>NUCLEOTIDE SEQUENCE [LARGE SCALE GENOMIC DNA]</scope>
    <source>
        <strain evidence="12">AC55</strain>
    </source>
</reference>
<keyword evidence="6 9" id="KW-0663">Pyridoxal phosphate</keyword>
<feature type="modified residue" description="N6-(pyridoxal phosphate)lysine" evidence="10">
    <location>
        <position position="44"/>
    </location>
</feature>
<keyword evidence="5 12" id="KW-0808">Transferase</keyword>
<dbReference type="InterPro" id="IPR005859">
    <property type="entry name" value="CysK"/>
</dbReference>
<dbReference type="PANTHER" id="PTHR10314">
    <property type="entry name" value="CYSTATHIONINE BETA-SYNTHASE"/>
    <property type="match status" value="1"/>
</dbReference>
<dbReference type="SUPFAM" id="SSF53686">
    <property type="entry name" value="Tryptophan synthase beta subunit-like PLP-dependent enzymes"/>
    <property type="match status" value="1"/>
</dbReference>
<evidence type="ECO:0000256" key="2">
    <source>
        <dbReference type="ARBA" id="ARBA00007103"/>
    </source>
</evidence>
<feature type="domain" description="Tryptophan synthase beta chain-like PALP" evidence="11">
    <location>
        <begin position="10"/>
        <end position="291"/>
    </location>
</feature>